<evidence type="ECO:0000256" key="2">
    <source>
        <dbReference type="ARBA" id="ARBA00002901"/>
    </source>
</evidence>
<gene>
    <name evidence="13" type="ORF">IC63_16390</name>
</gene>
<keyword evidence="6 11" id="KW-0808">Transferase</keyword>
<dbReference type="Gene3D" id="3.90.105.10">
    <property type="entry name" value="Molybdopterin biosynthesis moea protein, domain 2"/>
    <property type="match status" value="1"/>
</dbReference>
<dbReference type="InterPro" id="IPR005111">
    <property type="entry name" value="MoeA_C_domain_IV"/>
</dbReference>
<dbReference type="InterPro" id="IPR036425">
    <property type="entry name" value="MoaB/Mog-like_dom_sf"/>
</dbReference>
<proteinExistence type="inferred from homology"/>
<dbReference type="SUPFAM" id="SSF63867">
    <property type="entry name" value="MoeA C-terminal domain-like"/>
    <property type="match status" value="1"/>
</dbReference>
<evidence type="ECO:0000256" key="4">
    <source>
        <dbReference type="ARBA" id="ARBA00010763"/>
    </source>
</evidence>
<comment type="function">
    <text evidence="2 11">Catalyzes the insertion of molybdate into adenylated molybdopterin with the concomitant release of AMP.</text>
</comment>
<evidence type="ECO:0000256" key="1">
    <source>
        <dbReference type="ARBA" id="ARBA00001946"/>
    </source>
</evidence>
<dbReference type="Gene3D" id="2.170.190.11">
    <property type="entry name" value="Molybdopterin biosynthesis moea protein, domain 3"/>
    <property type="match status" value="1"/>
</dbReference>
<evidence type="ECO:0000256" key="9">
    <source>
        <dbReference type="ARBA" id="ARBA00023150"/>
    </source>
</evidence>
<dbReference type="EC" id="2.10.1.1" evidence="11"/>
<evidence type="ECO:0000256" key="10">
    <source>
        <dbReference type="ARBA" id="ARBA00047317"/>
    </source>
</evidence>
<dbReference type="GO" id="GO:0061599">
    <property type="term" value="F:molybdopterin molybdotransferase activity"/>
    <property type="evidence" value="ECO:0007669"/>
    <property type="project" value="UniProtKB-UniRule"/>
</dbReference>
<keyword evidence="7 11" id="KW-0479">Metal-binding</keyword>
<evidence type="ECO:0000256" key="3">
    <source>
        <dbReference type="ARBA" id="ARBA00005046"/>
    </source>
</evidence>
<dbReference type="GO" id="GO:0046872">
    <property type="term" value="F:metal ion binding"/>
    <property type="evidence" value="ECO:0007669"/>
    <property type="project" value="UniProtKB-UniRule"/>
</dbReference>
<protein>
    <recommendedName>
        <fullName evidence="11">Molybdopterin molybdenumtransferase</fullName>
        <ecNumber evidence="11">2.10.1.1</ecNumber>
    </recommendedName>
</protein>
<dbReference type="InterPro" id="IPR005110">
    <property type="entry name" value="MoeA_linker/N"/>
</dbReference>
<dbReference type="EMBL" id="JRKS01000096">
    <property type="protein sequence ID" value="KGJ01693.1"/>
    <property type="molecule type" value="Genomic_DNA"/>
</dbReference>
<name>A0A099EUV6_9RHOB</name>
<evidence type="ECO:0000256" key="6">
    <source>
        <dbReference type="ARBA" id="ARBA00022679"/>
    </source>
</evidence>
<dbReference type="InterPro" id="IPR036135">
    <property type="entry name" value="MoeA_linker/N_sf"/>
</dbReference>
<comment type="caution">
    <text evidence="13">The sequence shown here is derived from an EMBL/GenBank/DDBJ whole genome shotgun (WGS) entry which is preliminary data.</text>
</comment>
<dbReference type="FunFam" id="2.170.190.11:FF:000001">
    <property type="entry name" value="Molybdopterin molybdenumtransferase"/>
    <property type="match status" value="1"/>
</dbReference>
<dbReference type="SMART" id="SM00852">
    <property type="entry name" value="MoCF_biosynth"/>
    <property type="match status" value="1"/>
</dbReference>
<comment type="catalytic activity">
    <reaction evidence="10">
        <text>adenylyl-molybdopterin + molybdate = Mo-molybdopterin + AMP + H(+)</text>
        <dbReference type="Rhea" id="RHEA:35047"/>
        <dbReference type="ChEBI" id="CHEBI:15378"/>
        <dbReference type="ChEBI" id="CHEBI:36264"/>
        <dbReference type="ChEBI" id="CHEBI:62727"/>
        <dbReference type="ChEBI" id="CHEBI:71302"/>
        <dbReference type="ChEBI" id="CHEBI:456215"/>
        <dbReference type="EC" id="2.10.1.1"/>
    </reaction>
</comment>
<comment type="cofactor">
    <cofactor evidence="1 11">
        <name>Mg(2+)</name>
        <dbReference type="ChEBI" id="CHEBI:18420"/>
    </cofactor>
</comment>
<dbReference type="PANTHER" id="PTHR10192:SF5">
    <property type="entry name" value="GEPHYRIN"/>
    <property type="match status" value="1"/>
</dbReference>
<dbReference type="UniPathway" id="UPA00344"/>
<dbReference type="Pfam" id="PF03453">
    <property type="entry name" value="MoeA_N"/>
    <property type="match status" value="1"/>
</dbReference>
<dbReference type="PANTHER" id="PTHR10192">
    <property type="entry name" value="MOLYBDOPTERIN BIOSYNTHESIS PROTEIN"/>
    <property type="match status" value="1"/>
</dbReference>
<comment type="similarity">
    <text evidence="4 11">Belongs to the MoeA family.</text>
</comment>
<evidence type="ECO:0000313" key="14">
    <source>
        <dbReference type="Proteomes" id="UP000029917"/>
    </source>
</evidence>
<dbReference type="Pfam" id="PF00994">
    <property type="entry name" value="MoCF_biosynth"/>
    <property type="match status" value="1"/>
</dbReference>
<dbReference type="InterPro" id="IPR038987">
    <property type="entry name" value="MoeA-like"/>
</dbReference>
<sequence length="394" mass="40901">MSLLSVEEALELVLALAPVPQPEDVDLSDALGRVLLRDAVSRMTQPPFDAAAMDGYALRRADLPAPLQVVGEAAAGRGWDGALAPGQALRIFTGAPVPTGADLVVMQEDTARTGDQVTVTAPPGHDNIRPRGSDFAEGERIAAGRRLGPADIALLAAMNVPRVTVARAPTVAVLAGGDELVQPGETPGPGQIISSNDLAIAALARAAGAVPRILPLARDTEESLRAAFADAAESDVIVTIGGASVGDHDLIGRVAADLGMERAFHRIAMRPGKPLMAGRIGGTAMLGLPGNPVSAMVTAVLFLQPLIRRMLGQTDAMALRHGRLGRDLPPEGNREHYLRAVLSDDAAGVVVTPFADQDSARLSVMAQADALLVRAAFDPARTAGDRVAYIPLPH</sequence>
<dbReference type="AlphaFoldDB" id="A0A099EUV6"/>
<keyword evidence="9 11" id="KW-0501">Molybdenum cofactor biosynthesis</keyword>
<evidence type="ECO:0000256" key="8">
    <source>
        <dbReference type="ARBA" id="ARBA00022842"/>
    </source>
</evidence>
<dbReference type="CDD" id="cd00887">
    <property type="entry name" value="MoeA"/>
    <property type="match status" value="1"/>
</dbReference>
<reference evidence="13 14" key="1">
    <citation type="submission" date="2014-09" db="EMBL/GenBank/DDBJ databases">
        <authorList>
            <person name="McGinnis J.M."/>
            <person name="Wolfgang W.J."/>
        </authorList>
    </citation>
    <scope>NUCLEOTIDE SEQUENCE [LARGE SCALE GENOMIC DNA]</scope>
    <source>
        <strain evidence="13 14">HAMBI 3106</strain>
    </source>
</reference>
<feature type="domain" description="MoaB/Mog" evidence="12">
    <location>
        <begin position="172"/>
        <end position="309"/>
    </location>
</feature>
<dbReference type="Pfam" id="PF03454">
    <property type="entry name" value="MoeA_C"/>
    <property type="match status" value="1"/>
</dbReference>
<keyword evidence="8 11" id="KW-0460">Magnesium</keyword>
<evidence type="ECO:0000313" key="13">
    <source>
        <dbReference type="EMBL" id="KGJ01693.1"/>
    </source>
</evidence>
<dbReference type="InterPro" id="IPR001453">
    <property type="entry name" value="MoaB/Mog_dom"/>
</dbReference>
<evidence type="ECO:0000256" key="5">
    <source>
        <dbReference type="ARBA" id="ARBA00022505"/>
    </source>
</evidence>
<dbReference type="SUPFAM" id="SSF63882">
    <property type="entry name" value="MoeA N-terminal region -like"/>
    <property type="match status" value="1"/>
</dbReference>
<dbReference type="OrthoDB" id="9804758at2"/>
<dbReference type="Gene3D" id="2.40.340.10">
    <property type="entry name" value="MoeA, C-terminal, domain IV"/>
    <property type="match status" value="1"/>
</dbReference>
<dbReference type="SUPFAM" id="SSF53218">
    <property type="entry name" value="Molybdenum cofactor biosynthesis proteins"/>
    <property type="match status" value="1"/>
</dbReference>
<dbReference type="GO" id="GO:0006777">
    <property type="term" value="P:Mo-molybdopterin cofactor biosynthetic process"/>
    <property type="evidence" value="ECO:0007669"/>
    <property type="project" value="UniProtKB-UniRule"/>
</dbReference>
<dbReference type="Gene3D" id="3.40.980.10">
    <property type="entry name" value="MoaB/Mog-like domain"/>
    <property type="match status" value="1"/>
</dbReference>
<dbReference type="InterPro" id="IPR036688">
    <property type="entry name" value="MoeA_C_domain_IV_sf"/>
</dbReference>
<evidence type="ECO:0000256" key="11">
    <source>
        <dbReference type="RuleBase" id="RU365090"/>
    </source>
</evidence>
<dbReference type="NCBIfam" id="NF045515">
    <property type="entry name" value="Glp_gephyrin"/>
    <property type="match status" value="1"/>
</dbReference>
<accession>A0A099EUV6</accession>
<dbReference type="GO" id="GO:0005829">
    <property type="term" value="C:cytosol"/>
    <property type="evidence" value="ECO:0007669"/>
    <property type="project" value="TreeGrafter"/>
</dbReference>
<keyword evidence="14" id="KW-1185">Reference proteome</keyword>
<evidence type="ECO:0000259" key="12">
    <source>
        <dbReference type="SMART" id="SM00852"/>
    </source>
</evidence>
<keyword evidence="5 11" id="KW-0500">Molybdenum</keyword>
<organism evidence="13 14">
    <name type="scientific">Paracoccus sphaerophysae</name>
    <dbReference type="NCBI Taxonomy" id="690417"/>
    <lineage>
        <taxon>Bacteria</taxon>
        <taxon>Pseudomonadati</taxon>
        <taxon>Pseudomonadota</taxon>
        <taxon>Alphaproteobacteria</taxon>
        <taxon>Rhodobacterales</taxon>
        <taxon>Paracoccaceae</taxon>
        <taxon>Paracoccus</taxon>
    </lineage>
</organism>
<reference evidence="13 14" key="2">
    <citation type="submission" date="2014-10" db="EMBL/GenBank/DDBJ databases">
        <title>Paracoccus sanguinis sp. nov., isolated from clinical specimens of New York State patients.</title>
        <authorList>
            <person name="Mingle L.A."/>
            <person name="Cole J.A."/>
            <person name="Lapierre P."/>
            <person name="Musser K.A."/>
        </authorList>
    </citation>
    <scope>NUCLEOTIDE SEQUENCE [LARGE SCALE GENOMIC DNA]</scope>
    <source>
        <strain evidence="13 14">HAMBI 3106</strain>
    </source>
</reference>
<comment type="pathway">
    <text evidence="3 11">Cofactor biosynthesis; molybdopterin biosynthesis.</text>
</comment>
<dbReference type="RefSeq" id="WP_036722290.1">
    <property type="nucleotide sequence ID" value="NZ_JRKS01000096.1"/>
</dbReference>
<dbReference type="Proteomes" id="UP000029917">
    <property type="component" value="Unassembled WGS sequence"/>
</dbReference>
<dbReference type="FunFam" id="3.40.980.10:FF:000004">
    <property type="entry name" value="Molybdopterin molybdenumtransferase"/>
    <property type="match status" value="1"/>
</dbReference>
<dbReference type="STRING" id="690417.IC63_16390"/>
<evidence type="ECO:0000256" key="7">
    <source>
        <dbReference type="ARBA" id="ARBA00022723"/>
    </source>
</evidence>